<reference evidence="1" key="1">
    <citation type="submission" date="2014-09" db="EMBL/GenBank/DDBJ databases">
        <authorList>
            <person name="Magalhaes I.L.F."/>
            <person name="Oliveira U."/>
            <person name="Santos F.R."/>
            <person name="Vidigal T.H.D.A."/>
            <person name="Brescovit A.D."/>
            <person name="Santos A.J."/>
        </authorList>
    </citation>
    <scope>NUCLEOTIDE SEQUENCE</scope>
    <source>
        <tissue evidence="1">Shoot tissue taken approximately 20 cm above the soil surface</tissue>
    </source>
</reference>
<organism evidence="1">
    <name type="scientific">Arundo donax</name>
    <name type="common">Giant reed</name>
    <name type="synonym">Donax arundinaceus</name>
    <dbReference type="NCBI Taxonomy" id="35708"/>
    <lineage>
        <taxon>Eukaryota</taxon>
        <taxon>Viridiplantae</taxon>
        <taxon>Streptophyta</taxon>
        <taxon>Embryophyta</taxon>
        <taxon>Tracheophyta</taxon>
        <taxon>Spermatophyta</taxon>
        <taxon>Magnoliopsida</taxon>
        <taxon>Liliopsida</taxon>
        <taxon>Poales</taxon>
        <taxon>Poaceae</taxon>
        <taxon>PACMAD clade</taxon>
        <taxon>Arundinoideae</taxon>
        <taxon>Arundineae</taxon>
        <taxon>Arundo</taxon>
    </lineage>
</organism>
<dbReference type="AlphaFoldDB" id="A0A0A8ZVP3"/>
<accession>A0A0A8ZVP3</accession>
<dbReference type="EMBL" id="GBRH01254999">
    <property type="protein sequence ID" value="JAD42896.1"/>
    <property type="molecule type" value="Transcribed_RNA"/>
</dbReference>
<name>A0A0A8ZVP3_ARUDO</name>
<proteinExistence type="predicted"/>
<protein>
    <submittedName>
        <fullName evidence="1">Uncharacterized protein</fullName>
    </submittedName>
</protein>
<evidence type="ECO:0000313" key="1">
    <source>
        <dbReference type="EMBL" id="JAD42896.1"/>
    </source>
</evidence>
<sequence length="46" mass="5733">MMALLWRRETCKKEFEERIPNMQDRCWRGKRDIPRNCDVLVYIFKG</sequence>
<reference evidence="1" key="2">
    <citation type="journal article" date="2015" name="Data Brief">
        <title>Shoot transcriptome of the giant reed, Arundo donax.</title>
        <authorList>
            <person name="Barrero R.A."/>
            <person name="Guerrero F.D."/>
            <person name="Moolhuijzen P."/>
            <person name="Goolsby J.A."/>
            <person name="Tidwell J."/>
            <person name="Bellgard S.E."/>
            <person name="Bellgard M.I."/>
        </authorList>
    </citation>
    <scope>NUCLEOTIDE SEQUENCE</scope>
    <source>
        <tissue evidence="1">Shoot tissue taken approximately 20 cm above the soil surface</tissue>
    </source>
</reference>